<proteinExistence type="predicted"/>
<dbReference type="PROSITE" id="PS00810">
    <property type="entry name" value="ADP_GLC_PYROPHOSPH_3"/>
    <property type="match status" value="1"/>
</dbReference>
<dbReference type="InterPro" id="IPR005835">
    <property type="entry name" value="NTP_transferase_dom"/>
</dbReference>
<keyword evidence="1" id="KW-0321">Glycogen metabolism</keyword>
<dbReference type="EMBL" id="JAUHMF010000001">
    <property type="protein sequence ID" value="MDT8896986.1"/>
    <property type="molecule type" value="Genomic_DNA"/>
</dbReference>
<keyword evidence="2" id="KW-0119">Carbohydrate metabolism</keyword>
<organism evidence="4 5">
    <name type="scientific">Thermanaerothrix solaris</name>
    <dbReference type="NCBI Taxonomy" id="3058434"/>
    <lineage>
        <taxon>Bacteria</taxon>
        <taxon>Bacillati</taxon>
        <taxon>Chloroflexota</taxon>
        <taxon>Anaerolineae</taxon>
        <taxon>Anaerolineales</taxon>
        <taxon>Anaerolineaceae</taxon>
        <taxon>Thermanaerothrix</taxon>
    </lineage>
</organism>
<sequence>MKAVILAGGKGTRLAPYTKILPKPLMPVGEMPILEVIVRQLRRAGVDEIILTVGHLAELLRAFFGDGSHFGLKIRYSFEDQPLGTAGPLALVDGLDETFLVMNGDVLTDLSIRDLIQYHREMAASATIAMHQRKVKIDLGVILCDGGSRVVGYIEKPTYDYQVSMGVYVFEPRVLNFIPRGKYLDFPNLVHKLLGEGEKVVGYLFDGYWQDLGRPDDYEQATEDFHNLRQKFLPEITE</sequence>
<evidence type="ECO:0000313" key="5">
    <source>
        <dbReference type="Proteomes" id="UP001254165"/>
    </source>
</evidence>
<dbReference type="InterPro" id="IPR005836">
    <property type="entry name" value="ADP_Glu_pyroP_CS"/>
</dbReference>
<dbReference type="Pfam" id="PF00483">
    <property type="entry name" value="NTP_transferase"/>
    <property type="match status" value="1"/>
</dbReference>
<dbReference type="Gene3D" id="3.90.550.10">
    <property type="entry name" value="Spore Coat Polysaccharide Biosynthesis Protein SpsA, Chain A"/>
    <property type="match status" value="1"/>
</dbReference>
<evidence type="ECO:0000313" key="4">
    <source>
        <dbReference type="EMBL" id="MDT8896986.1"/>
    </source>
</evidence>
<dbReference type="RefSeq" id="WP_315623636.1">
    <property type="nucleotide sequence ID" value="NZ_JAUHMF010000001.1"/>
</dbReference>
<dbReference type="SUPFAM" id="SSF53448">
    <property type="entry name" value="Nucleotide-diphospho-sugar transferases"/>
    <property type="match status" value="1"/>
</dbReference>
<evidence type="ECO:0000259" key="3">
    <source>
        <dbReference type="Pfam" id="PF00483"/>
    </source>
</evidence>
<dbReference type="InterPro" id="IPR029044">
    <property type="entry name" value="Nucleotide-diphossugar_trans"/>
</dbReference>
<dbReference type="Proteomes" id="UP001254165">
    <property type="component" value="Unassembled WGS sequence"/>
</dbReference>
<protein>
    <submittedName>
        <fullName evidence="4">Sugar phosphate nucleotidyltransferase</fullName>
    </submittedName>
</protein>
<dbReference type="PANTHER" id="PTHR22572">
    <property type="entry name" value="SUGAR-1-PHOSPHATE GUANYL TRANSFERASE"/>
    <property type="match status" value="1"/>
</dbReference>
<evidence type="ECO:0000256" key="1">
    <source>
        <dbReference type="ARBA" id="ARBA00022600"/>
    </source>
</evidence>
<comment type="caution">
    <text evidence="4">The sequence shown here is derived from an EMBL/GenBank/DDBJ whole genome shotgun (WGS) entry which is preliminary data.</text>
</comment>
<name>A0ABU3NJF2_9CHLR</name>
<dbReference type="InterPro" id="IPR050486">
    <property type="entry name" value="Mannose-1P_guanyltransferase"/>
</dbReference>
<accession>A0ABU3NJF2</accession>
<keyword evidence="5" id="KW-1185">Reference proteome</keyword>
<evidence type="ECO:0000256" key="2">
    <source>
        <dbReference type="ARBA" id="ARBA00023277"/>
    </source>
</evidence>
<reference evidence="4 5" key="1">
    <citation type="submission" date="2023-07" db="EMBL/GenBank/DDBJ databases">
        <title>Novel species of Thermanaerothrix with wide hydrolytic capabilities.</title>
        <authorList>
            <person name="Zayulina K.S."/>
            <person name="Podosokorskaya O.A."/>
            <person name="Elcheninov A.G."/>
        </authorList>
    </citation>
    <scope>NUCLEOTIDE SEQUENCE [LARGE SCALE GENOMIC DNA]</scope>
    <source>
        <strain evidence="4 5">4228-RoL</strain>
    </source>
</reference>
<gene>
    <name evidence="4" type="ORF">QYE77_01820</name>
</gene>
<feature type="domain" description="Nucleotidyl transferase" evidence="3">
    <location>
        <begin position="2"/>
        <end position="225"/>
    </location>
</feature>